<name>A0AAW0Z640_9TREE</name>
<feature type="compositionally biased region" description="Polar residues" evidence="2">
    <location>
        <begin position="132"/>
        <end position="148"/>
    </location>
</feature>
<feature type="region of interest" description="Disordered" evidence="2">
    <location>
        <begin position="246"/>
        <end position="272"/>
    </location>
</feature>
<evidence type="ECO:0000313" key="4">
    <source>
        <dbReference type="EMBL" id="KAK8869536.1"/>
    </source>
</evidence>
<evidence type="ECO:0000313" key="5">
    <source>
        <dbReference type="Proteomes" id="UP001388673"/>
    </source>
</evidence>
<dbReference type="PROSITE" id="PS00028">
    <property type="entry name" value="ZINC_FINGER_C2H2_1"/>
    <property type="match status" value="1"/>
</dbReference>
<accession>A0AAW0Z640</accession>
<keyword evidence="5" id="KW-1185">Reference proteome</keyword>
<organism evidence="4 5">
    <name type="scientific">Kwoniella newhampshirensis</name>
    <dbReference type="NCBI Taxonomy" id="1651941"/>
    <lineage>
        <taxon>Eukaryota</taxon>
        <taxon>Fungi</taxon>
        <taxon>Dikarya</taxon>
        <taxon>Basidiomycota</taxon>
        <taxon>Agaricomycotina</taxon>
        <taxon>Tremellomycetes</taxon>
        <taxon>Tremellales</taxon>
        <taxon>Cryptococcaceae</taxon>
        <taxon>Kwoniella</taxon>
    </lineage>
</organism>
<dbReference type="RefSeq" id="XP_066805782.1">
    <property type="nucleotide sequence ID" value="XM_066943240.1"/>
</dbReference>
<dbReference type="InterPro" id="IPR013087">
    <property type="entry name" value="Znf_C2H2_type"/>
</dbReference>
<feature type="region of interest" description="Disordered" evidence="2">
    <location>
        <begin position="471"/>
        <end position="546"/>
    </location>
</feature>
<feature type="compositionally biased region" description="Polar residues" evidence="2">
    <location>
        <begin position="509"/>
        <end position="546"/>
    </location>
</feature>
<feature type="compositionally biased region" description="Basic and acidic residues" evidence="2">
    <location>
        <begin position="471"/>
        <end position="494"/>
    </location>
</feature>
<feature type="region of interest" description="Disordered" evidence="2">
    <location>
        <begin position="120"/>
        <end position="197"/>
    </location>
</feature>
<reference evidence="4 5" key="1">
    <citation type="journal article" date="2024" name="bioRxiv">
        <title>Comparative genomics of Cryptococcus and Kwoniella reveals pathogenesis evolution and contrasting karyotype dynamics via intercentromeric recombination or chromosome fusion.</title>
        <authorList>
            <person name="Coelho M.A."/>
            <person name="David-Palma M."/>
            <person name="Shea T."/>
            <person name="Bowers K."/>
            <person name="McGinley-Smith S."/>
            <person name="Mohammad A.W."/>
            <person name="Gnirke A."/>
            <person name="Yurkov A.M."/>
            <person name="Nowrousian M."/>
            <person name="Sun S."/>
            <person name="Cuomo C.A."/>
            <person name="Heitman J."/>
        </authorList>
    </citation>
    <scope>NUCLEOTIDE SEQUENCE [LARGE SCALE GENOMIC DNA]</scope>
    <source>
        <strain evidence="4 5">CBS 13917</strain>
    </source>
</reference>
<evidence type="ECO:0000256" key="1">
    <source>
        <dbReference type="PROSITE-ProRule" id="PRU00042"/>
    </source>
</evidence>
<feature type="domain" description="C2H2-type" evidence="3">
    <location>
        <begin position="7"/>
        <end position="31"/>
    </location>
</feature>
<keyword evidence="1" id="KW-0862">Zinc</keyword>
<keyword evidence="1" id="KW-0863">Zinc-finger</keyword>
<dbReference type="GeneID" id="92177362"/>
<keyword evidence="1" id="KW-0479">Metal-binding</keyword>
<proteinExistence type="predicted"/>
<dbReference type="AlphaFoldDB" id="A0AAW0Z640"/>
<dbReference type="GO" id="GO:0008270">
    <property type="term" value="F:zinc ion binding"/>
    <property type="evidence" value="ECO:0007669"/>
    <property type="project" value="UniProtKB-KW"/>
</dbReference>
<feature type="compositionally biased region" description="Polar residues" evidence="2">
    <location>
        <begin position="30"/>
        <end position="42"/>
    </location>
</feature>
<feature type="region of interest" description="Disordered" evidence="2">
    <location>
        <begin position="30"/>
        <end position="64"/>
    </location>
</feature>
<comment type="caution">
    <text evidence="4">The sequence shown here is derived from an EMBL/GenBank/DDBJ whole genome shotgun (WGS) entry which is preliminary data.</text>
</comment>
<feature type="compositionally biased region" description="Basic residues" evidence="2">
    <location>
        <begin position="52"/>
        <end position="64"/>
    </location>
</feature>
<dbReference type="KEGG" id="kne:92177362"/>
<protein>
    <recommendedName>
        <fullName evidence="3">C2H2-type domain-containing protein</fullName>
    </recommendedName>
</protein>
<gene>
    <name evidence="4" type="ORF">IAR55_000102</name>
</gene>
<dbReference type="EMBL" id="JBCAWK010000001">
    <property type="protein sequence ID" value="KAK8869536.1"/>
    <property type="molecule type" value="Genomic_DNA"/>
</dbReference>
<sequence>MFAKHKYACFWPGCERSYDRASRLHNHFQSHFPPTNPGNARSNLRAISRSRSPYRPRRGNKHGSNMRKRHFIQLARGGVIAGGRSNMNADDVVDLRSPSLSPDSPSILSLTPERQLHPHLQTHQDPAGSQVRLRSSTSPVTNRPNSAPSFHIHKTHQAHPTSPATSAKRRAIARLSLSSDTPSPGPGYPNGPIQIDNSISTQPFKAGPRWVFETPPPRAHPPLHTLPAMSSATTPSSVDIEVGAMEGPESDRQHGNHQTSLSDADDEDDSMSCGETEICSAITSKAIQDKNGHIDELDSTGEEDVVRPCDWKAPASPFPLSGIPNHSIGAARPISTPTREKNQGIALDIQNPSPVLIGVDLQRSNIEDDPVGAQLIQTASNLPRTPSGSLRITENEEMEDDISPFSSLSRIAPRPVAPFRTTSALLSLPTPTTPCPKSIRCGPVGTGGEEGDVEMNTNDLDRFLDGAKKTLAGDEGWSRDPKLVERGEKNDGPHTQRLTSSGAPDRYSASVTHYTSSPAASTIRTRPENTASLSKCTSNSTMVDSPTNCKDSHDAILIALAEHILSCPSIHSATKSRS</sequence>
<dbReference type="Proteomes" id="UP001388673">
    <property type="component" value="Unassembled WGS sequence"/>
</dbReference>
<dbReference type="PROSITE" id="PS50157">
    <property type="entry name" value="ZINC_FINGER_C2H2_2"/>
    <property type="match status" value="1"/>
</dbReference>
<evidence type="ECO:0000259" key="3">
    <source>
        <dbReference type="PROSITE" id="PS50157"/>
    </source>
</evidence>
<evidence type="ECO:0000256" key="2">
    <source>
        <dbReference type="SAM" id="MobiDB-lite"/>
    </source>
</evidence>